<name>A0AAP2D9X9_9BACT</name>
<proteinExistence type="predicted"/>
<dbReference type="EMBL" id="JAHESC010000021">
    <property type="protein sequence ID" value="MBT1687954.1"/>
    <property type="molecule type" value="Genomic_DNA"/>
</dbReference>
<dbReference type="AlphaFoldDB" id="A0AAP2D9X9"/>
<dbReference type="RefSeq" id="WP_254091182.1">
    <property type="nucleotide sequence ID" value="NZ_JAHESC010000021.1"/>
</dbReference>
<dbReference type="InterPro" id="IPR032269">
    <property type="entry name" value="DUF4833"/>
</dbReference>
<keyword evidence="3" id="KW-1185">Reference proteome</keyword>
<protein>
    <submittedName>
        <fullName evidence="2">DUF4833 domain-containing protein</fullName>
    </submittedName>
</protein>
<accession>A0AAP2D9X9</accession>
<comment type="caution">
    <text evidence="2">The sequence shown here is derived from an EMBL/GenBank/DDBJ whole genome shotgun (WGS) entry which is preliminary data.</text>
</comment>
<organism evidence="2 3">
    <name type="scientific">Dawidia soli</name>
    <dbReference type="NCBI Taxonomy" id="2782352"/>
    <lineage>
        <taxon>Bacteria</taxon>
        <taxon>Pseudomonadati</taxon>
        <taxon>Bacteroidota</taxon>
        <taxon>Cytophagia</taxon>
        <taxon>Cytophagales</taxon>
        <taxon>Chryseotaleaceae</taxon>
        <taxon>Dawidia</taxon>
    </lineage>
</organism>
<dbReference type="Pfam" id="PF16117">
    <property type="entry name" value="DUF4833"/>
    <property type="match status" value="1"/>
</dbReference>
<feature type="domain" description="DUF4833" evidence="1">
    <location>
        <begin position="45"/>
        <end position="180"/>
    </location>
</feature>
<evidence type="ECO:0000259" key="1">
    <source>
        <dbReference type="Pfam" id="PF16117"/>
    </source>
</evidence>
<sequence length="184" mass="20919">MTIMLHFLVWLTAGFTTGDAGAEQPCTCKGQETFPVPPASKSTLFYIQRTPNTNTILYDLNLDKGVPDEEDPVHAYWIRYQEEGQQEDLSFIQRNYAYGLKTKKLSADKYELRFVSYKKLPFYLVKAADSRYHVLATINGRSIHVSRVFLQIEGGSFWLPNVVCAEVKGTDPVTGQEVIQNFKP</sequence>
<evidence type="ECO:0000313" key="3">
    <source>
        <dbReference type="Proteomes" id="UP001319180"/>
    </source>
</evidence>
<reference evidence="2 3" key="1">
    <citation type="submission" date="2021-05" db="EMBL/GenBank/DDBJ databases">
        <title>A Polyphasic approach of four new species of the genus Ohtaekwangia: Ohtaekwangia histidinii sp. nov., Ohtaekwangia cretensis sp. nov., Ohtaekwangia indiensis sp. nov., Ohtaekwangia reichenbachii sp. nov. from diverse environment.</title>
        <authorList>
            <person name="Octaviana S."/>
        </authorList>
    </citation>
    <scope>NUCLEOTIDE SEQUENCE [LARGE SCALE GENOMIC DNA]</scope>
    <source>
        <strain evidence="2 3">PWU37</strain>
    </source>
</reference>
<gene>
    <name evidence="2" type="ORF">KK078_15400</name>
</gene>
<dbReference type="Proteomes" id="UP001319180">
    <property type="component" value="Unassembled WGS sequence"/>
</dbReference>
<evidence type="ECO:0000313" key="2">
    <source>
        <dbReference type="EMBL" id="MBT1687954.1"/>
    </source>
</evidence>